<gene>
    <name evidence="2" type="ORF">Cob_v011839</name>
</gene>
<organism evidence="2 3">
    <name type="scientific">Colletotrichum orbiculare (strain 104-T / ATCC 96160 / CBS 514.97 / LARS 414 / MAFF 240422)</name>
    <name type="common">Cucumber anthracnose fungus</name>
    <name type="synonym">Colletotrichum lagenarium</name>
    <dbReference type="NCBI Taxonomy" id="1213857"/>
    <lineage>
        <taxon>Eukaryota</taxon>
        <taxon>Fungi</taxon>
        <taxon>Dikarya</taxon>
        <taxon>Ascomycota</taxon>
        <taxon>Pezizomycotina</taxon>
        <taxon>Sordariomycetes</taxon>
        <taxon>Hypocreomycetidae</taxon>
        <taxon>Glomerellales</taxon>
        <taxon>Glomerellaceae</taxon>
        <taxon>Colletotrichum</taxon>
        <taxon>Colletotrichum orbiculare species complex</taxon>
    </lineage>
</organism>
<feature type="region of interest" description="Disordered" evidence="1">
    <location>
        <begin position="64"/>
        <end position="96"/>
    </location>
</feature>
<dbReference type="Proteomes" id="UP000014480">
    <property type="component" value="Unassembled WGS sequence"/>
</dbReference>
<reference evidence="3" key="1">
    <citation type="journal article" date="2013" name="New Phytol.">
        <title>Comparative genomic and transcriptomic analyses reveal the hemibiotrophic stage shift of Colletotrichum fungi.</title>
        <authorList>
            <person name="Gan P."/>
            <person name="Ikeda K."/>
            <person name="Irieda H."/>
            <person name="Narusaka M."/>
            <person name="O'Connell R.J."/>
            <person name="Narusaka Y."/>
            <person name="Takano Y."/>
            <person name="Kubo Y."/>
            <person name="Shirasu K."/>
        </authorList>
    </citation>
    <scope>NUCLEOTIDE SEQUENCE [LARGE SCALE GENOMIC DNA]</scope>
    <source>
        <strain evidence="3">104-T / ATCC 96160 / CBS 514.97 / LARS 414 / MAFF 240422</strain>
    </source>
</reference>
<evidence type="ECO:0000313" key="3">
    <source>
        <dbReference type="Proteomes" id="UP000014480"/>
    </source>
</evidence>
<accession>A0A484FD24</accession>
<evidence type="ECO:0000313" key="2">
    <source>
        <dbReference type="EMBL" id="TDZ15386.1"/>
    </source>
</evidence>
<sequence>MLTPTPDISAAVTDIIRPASFMFRRGALPLPRNAYSTTGGLTHDDDGSLVVSNRLMQRQLHMREQHCPPTERHHSRASLELAHPLKNPGTGDDELC</sequence>
<name>A0A484FD24_COLOR</name>
<evidence type="ECO:0000256" key="1">
    <source>
        <dbReference type="SAM" id="MobiDB-lite"/>
    </source>
</evidence>
<proteinExistence type="predicted"/>
<dbReference type="EMBL" id="AMCV02000041">
    <property type="protein sequence ID" value="TDZ15386.1"/>
    <property type="molecule type" value="Genomic_DNA"/>
</dbReference>
<comment type="caution">
    <text evidence="2">The sequence shown here is derived from an EMBL/GenBank/DDBJ whole genome shotgun (WGS) entry which is preliminary data.</text>
</comment>
<reference evidence="3" key="2">
    <citation type="journal article" date="2019" name="Mol. Plant Microbe Interact.">
        <title>Genome sequence resources for four phytopathogenic fungi from the Colletotrichum orbiculare species complex.</title>
        <authorList>
            <person name="Gan P."/>
            <person name="Tsushima A."/>
            <person name="Narusaka M."/>
            <person name="Narusaka Y."/>
            <person name="Takano Y."/>
            <person name="Kubo Y."/>
            <person name="Shirasu K."/>
        </authorList>
    </citation>
    <scope>GENOME REANNOTATION</scope>
    <source>
        <strain evidence="3">104-T / ATCC 96160 / CBS 514.97 / LARS 414 / MAFF 240422</strain>
    </source>
</reference>
<keyword evidence="3" id="KW-1185">Reference proteome</keyword>
<dbReference type="AlphaFoldDB" id="A0A484FD24"/>
<protein>
    <submittedName>
        <fullName evidence="2">Uncharacterized protein</fullName>
    </submittedName>
</protein>